<sequence>MHLVLTGATGLIGAGVLQHMLATEAVTRISIISRRPVPMANGHDKARVLLRTDFMNYDAELLEELSDAQGVVWALGTSQASVDKEEYRKITYHYPIRAARAFATIHPESPFNFVFISGAGATQTPNMLTSLYGRVKGLAEQALLDLHGKSLNFSVYNLRPGAVDWRSQPAIHSTMPTQPLYKRAVMPVLDSIYSSLLIKTQALGKVSTELALSNGAPLEGEDIEMEGRLVLNAAIKRMAGS</sequence>
<evidence type="ECO:0000313" key="4">
    <source>
        <dbReference type="Proteomes" id="UP000799324"/>
    </source>
</evidence>
<evidence type="ECO:0000313" key="3">
    <source>
        <dbReference type="EMBL" id="KAF2652549.1"/>
    </source>
</evidence>
<dbReference type="SUPFAM" id="SSF51735">
    <property type="entry name" value="NAD(P)-binding Rossmann-fold domains"/>
    <property type="match status" value="1"/>
</dbReference>
<reference evidence="3" key="1">
    <citation type="journal article" date="2020" name="Stud. Mycol.">
        <title>101 Dothideomycetes genomes: a test case for predicting lifestyles and emergence of pathogens.</title>
        <authorList>
            <person name="Haridas S."/>
            <person name="Albert R."/>
            <person name="Binder M."/>
            <person name="Bloem J."/>
            <person name="Labutti K."/>
            <person name="Salamov A."/>
            <person name="Andreopoulos B."/>
            <person name="Baker S."/>
            <person name="Barry K."/>
            <person name="Bills G."/>
            <person name="Bluhm B."/>
            <person name="Cannon C."/>
            <person name="Castanera R."/>
            <person name="Culley D."/>
            <person name="Daum C."/>
            <person name="Ezra D."/>
            <person name="Gonzalez J."/>
            <person name="Henrissat B."/>
            <person name="Kuo A."/>
            <person name="Liang C."/>
            <person name="Lipzen A."/>
            <person name="Lutzoni F."/>
            <person name="Magnuson J."/>
            <person name="Mondo S."/>
            <person name="Nolan M."/>
            <person name="Ohm R."/>
            <person name="Pangilinan J."/>
            <person name="Park H.-J."/>
            <person name="Ramirez L."/>
            <person name="Alfaro M."/>
            <person name="Sun H."/>
            <person name="Tritt A."/>
            <person name="Yoshinaga Y."/>
            <person name="Zwiers L.-H."/>
            <person name="Turgeon B."/>
            <person name="Goodwin S."/>
            <person name="Spatafora J."/>
            <person name="Crous P."/>
            <person name="Grigoriev I."/>
        </authorList>
    </citation>
    <scope>NUCLEOTIDE SEQUENCE</scope>
    <source>
        <strain evidence="3">CBS 122681</strain>
    </source>
</reference>
<dbReference type="PANTHER" id="PTHR14097">
    <property type="entry name" value="OXIDOREDUCTASE HTATIP2"/>
    <property type="match status" value="1"/>
</dbReference>
<evidence type="ECO:0000259" key="2">
    <source>
        <dbReference type="Pfam" id="PF01370"/>
    </source>
</evidence>
<dbReference type="PANTHER" id="PTHR14097:SF8">
    <property type="entry name" value="NAD(P)-BINDING DOMAIN-CONTAINING PROTEIN"/>
    <property type="match status" value="1"/>
</dbReference>
<dbReference type="Proteomes" id="UP000799324">
    <property type="component" value="Unassembled WGS sequence"/>
</dbReference>
<dbReference type="InterPro" id="IPR001509">
    <property type="entry name" value="Epimerase_deHydtase"/>
</dbReference>
<gene>
    <name evidence="3" type="ORF">K491DRAFT_695507</name>
</gene>
<dbReference type="OrthoDB" id="9975943at2759"/>
<name>A0A6A6SXT0_9PLEO</name>
<dbReference type="AlphaFoldDB" id="A0A6A6SXT0"/>
<feature type="domain" description="NAD-dependent epimerase/dehydratase" evidence="2">
    <location>
        <begin position="4"/>
        <end position="161"/>
    </location>
</feature>
<keyword evidence="4" id="KW-1185">Reference proteome</keyword>
<accession>A0A6A6SXT0</accession>
<dbReference type="GO" id="GO:0016020">
    <property type="term" value="C:membrane"/>
    <property type="evidence" value="ECO:0007669"/>
    <property type="project" value="UniProtKB-SubCell"/>
</dbReference>
<comment type="subcellular location">
    <subcellularLocation>
        <location evidence="1">Membrane</location>
    </subcellularLocation>
</comment>
<dbReference type="EMBL" id="MU004399">
    <property type="protein sequence ID" value="KAF2652549.1"/>
    <property type="molecule type" value="Genomic_DNA"/>
</dbReference>
<dbReference type="InterPro" id="IPR036291">
    <property type="entry name" value="NAD(P)-bd_dom_sf"/>
</dbReference>
<proteinExistence type="predicted"/>
<organism evidence="3 4">
    <name type="scientific">Lophiostoma macrostomum CBS 122681</name>
    <dbReference type="NCBI Taxonomy" id="1314788"/>
    <lineage>
        <taxon>Eukaryota</taxon>
        <taxon>Fungi</taxon>
        <taxon>Dikarya</taxon>
        <taxon>Ascomycota</taxon>
        <taxon>Pezizomycotina</taxon>
        <taxon>Dothideomycetes</taxon>
        <taxon>Pleosporomycetidae</taxon>
        <taxon>Pleosporales</taxon>
        <taxon>Lophiostomataceae</taxon>
        <taxon>Lophiostoma</taxon>
    </lineage>
</organism>
<evidence type="ECO:0000256" key="1">
    <source>
        <dbReference type="ARBA" id="ARBA00004370"/>
    </source>
</evidence>
<dbReference type="Pfam" id="PF01370">
    <property type="entry name" value="Epimerase"/>
    <property type="match status" value="1"/>
</dbReference>
<protein>
    <recommendedName>
        <fullName evidence="2">NAD-dependent epimerase/dehydratase domain-containing protein</fullName>
    </recommendedName>
</protein>
<dbReference type="Gene3D" id="3.40.50.720">
    <property type="entry name" value="NAD(P)-binding Rossmann-like Domain"/>
    <property type="match status" value="1"/>
</dbReference>